<comment type="caution">
    <text evidence="1">The sequence shown here is derived from an EMBL/GenBank/DDBJ whole genome shotgun (WGS) entry which is preliminary data.</text>
</comment>
<keyword evidence="2" id="KW-1185">Reference proteome</keyword>
<proteinExistence type="predicted"/>
<dbReference type="RefSeq" id="WP_161820049.1">
    <property type="nucleotide sequence ID" value="NZ_JAACJS010000015.1"/>
</dbReference>
<evidence type="ECO:0000313" key="2">
    <source>
        <dbReference type="Proteomes" id="UP000753802"/>
    </source>
</evidence>
<dbReference type="Proteomes" id="UP000753802">
    <property type="component" value="Unassembled WGS sequence"/>
</dbReference>
<sequence>MDELSDCDDQGWVFVCGEKAQGPRFFISPKKRCVHAEKRVAVGLQHTAYFSQTKNFSSSVKNPRKSILTICVRGGKIISVKILLHEAIKVLFSFAGEYRAGSYFMFQKQRLVF</sequence>
<protein>
    <submittedName>
        <fullName evidence="1">Uncharacterized protein</fullName>
    </submittedName>
</protein>
<dbReference type="EMBL" id="JAACJS010000015">
    <property type="protein sequence ID" value="NCI51780.1"/>
    <property type="molecule type" value="Genomic_DNA"/>
</dbReference>
<evidence type="ECO:0000313" key="1">
    <source>
        <dbReference type="EMBL" id="NCI51780.1"/>
    </source>
</evidence>
<name>A0ABW9ZZ00_9BACT</name>
<reference evidence="1 2" key="1">
    <citation type="submission" date="2020-01" db="EMBL/GenBank/DDBJ databases">
        <title>Genome analysis.</title>
        <authorList>
            <person name="Wu S."/>
            <person name="Wang G."/>
        </authorList>
    </citation>
    <scope>NUCLEOTIDE SEQUENCE [LARGE SCALE GENOMIC DNA]</scope>
    <source>
        <strain evidence="1 2">SYL130</strain>
    </source>
</reference>
<accession>A0ABW9ZZ00</accession>
<organism evidence="1 2">
    <name type="scientific">Sediminibacterium roseum</name>
    <dbReference type="NCBI Taxonomy" id="1978412"/>
    <lineage>
        <taxon>Bacteria</taxon>
        <taxon>Pseudomonadati</taxon>
        <taxon>Bacteroidota</taxon>
        <taxon>Chitinophagia</taxon>
        <taxon>Chitinophagales</taxon>
        <taxon>Chitinophagaceae</taxon>
        <taxon>Sediminibacterium</taxon>
    </lineage>
</organism>
<gene>
    <name evidence="1" type="ORF">GWC95_17780</name>
</gene>